<sequence length="278" mass="29034">MTTTTRTAATSFNPDSIVPATEAVPDALALDDRICTIGPTIEGDAPAVRLPYVAIAPAATITTEGREIPESTPGLSELVVRTVKVGLLTEVSREAYSYAQASASITDSARRSVTYKLDEILVAKKTTTNGTPGLAHLHGISETTATDYGLDPILDVIAKVADAGASPTAIILNFSTWAKLLQVKGTDGRGIIAPEVANAPAPQLFGIPVIINAATPADTVLVVDRGTIITSLGDVHADVADGDAFRRDSLQIRLTCRIGWGTFQPAQIGKVTFNTTGK</sequence>
<reference evidence="3 4" key="2">
    <citation type="journal article" date="2021" name="Syst. Appl. Microbiol.">
        <title>Phylogenetic classification of ten novel species belonging to the genus Bifidobacterium comprising B. phasiani sp. nov., B. pongonis sp. nov., B. saguinibicoloris sp. nov., B. colobi sp. nov., B. simiiventris sp. nov., B. santillanense sp. nov., B. miconis sp. nov., B. amazonense sp. nov., B. pluvialisilvae sp. nov., and B. miconisargentati sp. nov.</title>
        <authorList>
            <person name="Lugli G.A."/>
            <person name="Calvete-Torre I."/>
            <person name="Alessandri G."/>
            <person name="Milani C."/>
            <person name="Turroni F."/>
            <person name="Laiolo P."/>
            <person name="Ossiprandi M.C."/>
            <person name="Margolles A."/>
            <person name="Ruiz L."/>
            <person name="Ventura M."/>
        </authorList>
    </citation>
    <scope>NUCLEOTIDE SEQUENCE [LARGE SCALE GENOMIC DNA]</scope>
    <source>
        <strain evidence="3 4">MA1</strain>
    </source>
</reference>
<comment type="caution">
    <text evidence="3">The sequence shown here is derived from an EMBL/GenBank/DDBJ whole genome shotgun (WGS) entry which is preliminary data.</text>
</comment>
<evidence type="ECO:0000256" key="1">
    <source>
        <dbReference type="ARBA" id="ARBA00004328"/>
    </source>
</evidence>
<dbReference type="Gene3D" id="3.30.2320.10">
    <property type="entry name" value="hypothetical protein PF0899 domain"/>
    <property type="match status" value="1"/>
</dbReference>
<name>A0ABS9VWC4_9BIFI</name>
<evidence type="ECO:0000313" key="4">
    <source>
        <dbReference type="Proteomes" id="UP000710815"/>
    </source>
</evidence>
<keyword evidence="4" id="KW-1185">Reference proteome</keyword>
<dbReference type="Gene3D" id="3.30.2400.10">
    <property type="entry name" value="Major capsid protein gp5"/>
    <property type="match status" value="1"/>
</dbReference>
<reference evidence="3 4" key="1">
    <citation type="journal article" date="2021" name="Environ. Microbiol.">
        <title>Genetic insights into the dark matter of the mammalian gut microbiota through targeted genome reconstruction.</title>
        <authorList>
            <person name="Lugli G.A."/>
            <person name="Alessandri G."/>
            <person name="Milani C."/>
            <person name="Viappiani A."/>
            <person name="Fontana F."/>
            <person name="Tarracchini C."/>
            <person name="Mancabelli L."/>
            <person name="Argentini C."/>
            <person name="Ruiz L."/>
            <person name="Margolles A."/>
            <person name="van Sinderen D."/>
            <person name="Turroni F."/>
            <person name="Ventura M."/>
        </authorList>
    </citation>
    <scope>NUCLEOTIDE SEQUENCE [LARGE SCALE GENOMIC DNA]</scope>
    <source>
        <strain evidence="3 4">MA1</strain>
    </source>
</reference>
<feature type="domain" description="Phage capsid-like C-terminal" evidence="2">
    <location>
        <begin position="54"/>
        <end position="272"/>
    </location>
</feature>
<organism evidence="3 4">
    <name type="scientific">Bifidobacterium amazonense</name>
    <dbReference type="NCBI Taxonomy" id="2809027"/>
    <lineage>
        <taxon>Bacteria</taxon>
        <taxon>Bacillati</taxon>
        <taxon>Actinomycetota</taxon>
        <taxon>Actinomycetes</taxon>
        <taxon>Bifidobacteriales</taxon>
        <taxon>Bifidobacteriaceae</taxon>
        <taxon>Bifidobacterium</taxon>
    </lineage>
</organism>
<dbReference type="SUPFAM" id="SSF56563">
    <property type="entry name" value="Major capsid protein gp5"/>
    <property type="match status" value="1"/>
</dbReference>
<protein>
    <submittedName>
        <fullName evidence="3">Phage major capsid protein</fullName>
    </submittedName>
</protein>
<gene>
    <name evidence="3" type="ORF">JS533_009080</name>
</gene>
<proteinExistence type="predicted"/>
<evidence type="ECO:0000259" key="2">
    <source>
        <dbReference type="Pfam" id="PF05065"/>
    </source>
</evidence>
<dbReference type="EMBL" id="JAFEJT020000038">
    <property type="protein sequence ID" value="MCH9276417.1"/>
    <property type="molecule type" value="Genomic_DNA"/>
</dbReference>
<dbReference type="Proteomes" id="UP000710815">
    <property type="component" value="Unassembled WGS sequence"/>
</dbReference>
<dbReference type="NCBIfam" id="TIGR01554">
    <property type="entry name" value="major_cap_HK97"/>
    <property type="match status" value="1"/>
</dbReference>
<dbReference type="InterPro" id="IPR024455">
    <property type="entry name" value="Phage_capsid"/>
</dbReference>
<dbReference type="InterPro" id="IPR054612">
    <property type="entry name" value="Phage_capsid-like_C"/>
</dbReference>
<accession>A0ABS9VWC4</accession>
<dbReference type="RefSeq" id="WP_241514101.1">
    <property type="nucleotide sequence ID" value="NZ_JAFEJT020000038.1"/>
</dbReference>
<comment type="subcellular location">
    <subcellularLocation>
        <location evidence="1">Virion</location>
    </subcellularLocation>
</comment>
<dbReference type="Pfam" id="PF05065">
    <property type="entry name" value="Phage_capsid"/>
    <property type="match status" value="1"/>
</dbReference>
<evidence type="ECO:0000313" key="3">
    <source>
        <dbReference type="EMBL" id="MCH9276417.1"/>
    </source>
</evidence>